<dbReference type="EMBL" id="CBTK010000298">
    <property type="protein sequence ID" value="CDH47343.1"/>
    <property type="molecule type" value="Genomic_DNA"/>
</dbReference>
<reference evidence="2 3" key="1">
    <citation type="journal article" date="2014" name="ISME J.">
        <title>Candidatus Competibacter-lineage genomes retrieved from metagenomes reveal functional metabolic diversity.</title>
        <authorList>
            <person name="McIlroy S.J."/>
            <person name="Albertsen M."/>
            <person name="Andresen E.K."/>
            <person name="Saunders A.M."/>
            <person name="Kristiansen R."/>
            <person name="Stokholm-Bjerregaard M."/>
            <person name="Nielsen K.L."/>
            <person name="Nielsen P.H."/>
        </authorList>
    </citation>
    <scope>NUCLEOTIDE SEQUENCE [LARGE SCALE GENOMIC DNA]</scope>
    <source>
        <strain evidence="2 3">Run_B_J11</strain>
    </source>
</reference>
<protein>
    <submittedName>
        <fullName evidence="2">Uncharacterized protein</fullName>
    </submittedName>
</protein>
<feature type="compositionally biased region" description="Basic residues" evidence="1">
    <location>
        <begin position="1"/>
        <end position="10"/>
    </location>
</feature>
<name>A0A7U7GFB6_9GAMM</name>
<dbReference type="Proteomes" id="UP000019184">
    <property type="component" value="Unassembled WGS sequence"/>
</dbReference>
<evidence type="ECO:0000313" key="3">
    <source>
        <dbReference type="Proteomes" id="UP000019184"/>
    </source>
</evidence>
<feature type="region of interest" description="Disordered" evidence="1">
    <location>
        <begin position="1"/>
        <end position="23"/>
    </location>
</feature>
<dbReference type="AlphaFoldDB" id="A0A7U7GFB6"/>
<keyword evidence="3" id="KW-1185">Reference proteome</keyword>
<gene>
    <name evidence="2" type="ORF">BN874_80033</name>
</gene>
<evidence type="ECO:0000313" key="2">
    <source>
        <dbReference type="EMBL" id="CDH47343.1"/>
    </source>
</evidence>
<proteinExistence type="predicted"/>
<organism evidence="2 3">
    <name type="scientific">Candidatus Contendobacter odensis Run_B_J11</name>
    <dbReference type="NCBI Taxonomy" id="1400861"/>
    <lineage>
        <taxon>Bacteria</taxon>
        <taxon>Pseudomonadati</taxon>
        <taxon>Pseudomonadota</taxon>
        <taxon>Gammaproteobacteria</taxon>
        <taxon>Candidatus Competibacteraceae</taxon>
        <taxon>Candidatus Contendibacter</taxon>
    </lineage>
</organism>
<evidence type="ECO:0000256" key="1">
    <source>
        <dbReference type="SAM" id="MobiDB-lite"/>
    </source>
</evidence>
<comment type="caution">
    <text evidence="2">The sequence shown here is derived from an EMBL/GenBank/DDBJ whole genome shotgun (WGS) entry which is preliminary data.</text>
</comment>
<accession>A0A7U7GFB6</accession>
<sequence length="120" mass="12984">MPIKAKPSKRRNPDPRSCDNPALVERTGVRESVKSACFRNDFPSRPAIFENRLLSHVRNWLTIPGYPWLQPKNGFWSDDECCNPTRSGAGIEFYGGGFADGGSCGLGRKGSAAGKPATAG</sequence>